<feature type="coiled-coil region" evidence="1">
    <location>
        <begin position="129"/>
        <end position="156"/>
    </location>
</feature>
<gene>
    <name evidence="4" type="ORF">LB941_02750</name>
</gene>
<name>A0A9X2FHT4_9LACO</name>
<feature type="coiled-coil region" evidence="1">
    <location>
        <begin position="181"/>
        <end position="229"/>
    </location>
</feature>
<organism evidence="4 5">
    <name type="scientific">Ligilactobacillus ubinensis</name>
    <dbReference type="NCBI Taxonomy" id="2876789"/>
    <lineage>
        <taxon>Bacteria</taxon>
        <taxon>Bacillati</taxon>
        <taxon>Bacillota</taxon>
        <taxon>Bacilli</taxon>
        <taxon>Lactobacillales</taxon>
        <taxon>Lactobacillaceae</taxon>
        <taxon>Ligilactobacillus</taxon>
    </lineage>
</organism>
<evidence type="ECO:0000313" key="5">
    <source>
        <dbReference type="Proteomes" id="UP001139006"/>
    </source>
</evidence>
<evidence type="ECO:0000256" key="3">
    <source>
        <dbReference type="SAM" id="SignalP"/>
    </source>
</evidence>
<evidence type="ECO:0000256" key="2">
    <source>
        <dbReference type="SAM" id="Phobius"/>
    </source>
</evidence>
<accession>A0A9X2FHT4</accession>
<keyword evidence="1" id="KW-0175">Coiled coil</keyword>
<dbReference type="Gene3D" id="1.10.287.1490">
    <property type="match status" value="1"/>
</dbReference>
<keyword evidence="5" id="KW-1185">Reference proteome</keyword>
<keyword evidence="2" id="KW-0812">Transmembrane</keyword>
<reference evidence="4 5" key="1">
    <citation type="journal article" date="2023" name="Int. J. Syst. Evol. Microbiol.">
        <title>Ligilactobacillus ubinensis sp. nov., a novel species isolated from the wild ferment of a durian fruit (Durio zibethinus).</title>
        <authorList>
            <person name="Heng Y.C."/>
            <person name="Menon N."/>
            <person name="Chen B."/>
            <person name="Loo B.Z.L."/>
            <person name="Wong G.W.J."/>
            <person name="Lim A.C.H."/>
            <person name="Silvaraju S."/>
            <person name="Kittelmann S."/>
        </authorList>
    </citation>
    <scope>NUCLEOTIDE SEQUENCE [LARGE SCALE GENOMIC DNA]</scope>
    <source>
        <strain evidence="4 5">WILCCON 0076</strain>
    </source>
</reference>
<keyword evidence="2" id="KW-1133">Transmembrane helix</keyword>
<feature type="chain" id="PRO_5040728351" evidence="3">
    <location>
        <begin position="26"/>
        <end position="393"/>
    </location>
</feature>
<evidence type="ECO:0000256" key="1">
    <source>
        <dbReference type="SAM" id="Coils"/>
    </source>
</evidence>
<protein>
    <submittedName>
        <fullName evidence="4">Uncharacterized protein</fullName>
    </submittedName>
</protein>
<dbReference type="AlphaFoldDB" id="A0A9X2FHT4"/>
<proteinExistence type="predicted"/>
<keyword evidence="3" id="KW-0732">Signal</keyword>
<feature type="coiled-coil region" evidence="1">
    <location>
        <begin position="266"/>
        <end position="300"/>
    </location>
</feature>
<dbReference type="Proteomes" id="UP001139006">
    <property type="component" value="Unassembled WGS sequence"/>
</dbReference>
<feature type="signal peptide" evidence="3">
    <location>
        <begin position="1"/>
        <end position="25"/>
    </location>
</feature>
<keyword evidence="2" id="KW-0472">Membrane</keyword>
<evidence type="ECO:0000313" key="4">
    <source>
        <dbReference type="EMBL" id="MCP0886256.1"/>
    </source>
</evidence>
<dbReference type="EMBL" id="JAIULA010000003">
    <property type="protein sequence ID" value="MCP0886256.1"/>
    <property type="molecule type" value="Genomic_DNA"/>
</dbReference>
<feature type="transmembrane region" description="Helical" evidence="2">
    <location>
        <begin position="370"/>
        <end position="388"/>
    </location>
</feature>
<dbReference type="RefSeq" id="WP_253359275.1">
    <property type="nucleotide sequence ID" value="NZ_JAIULA010000003.1"/>
</dbReference>
<comment type="caution">
    <text evidence="4">The sequence shown here is derived from an EMBL/GenBank/DDBJ whole genome shotgun (WGS) entry which is preliminary data.</text>
</comment>
<sequence>MKSKVLTLLLCSVFFFINTNINVSAANTYTSNIQSSIQITYENALKKRQSLVQRKTQIQRNVSSTQIIISQLQTDLKNIATNEFIGPTYPSSELQQLYQNYFYLHQQLTDTQNKLSELTTQQNLVTTQKLQLQENLSNTSQNIASLNQTISSYNSEMDTTNISLHNITTQLTNLSTNAPNYAQLTLQLQQLVTQKNVLEQKILSAQSNLKQLQLNTQNTSDSLLKLEQQFTELDSNLVTQKNLVAKLDQEFNQAKQTYIAKLNYYLAIENNSLSELQTVLNQLTEQQLQLTFQISSLEQNLHKSNKSASLSKSLDSDTSVAVTSLAASTNKATTSSTTSTKKQVITNNSSETVKNKENKIQVATSHKSNFLLQLLAVAFVIGGAAFFYKSKNS</sequence>